<evidence type="ECO:0000256" key="1">
    <source>
        <dbReference type="SAM" id="Phobius"/>
    </source>
</evidence>
<proteinExistence type="predicted"/>
<keyword evidence="1" id="KW-0472">Membrane</keyword>
<name>A0A6V8L391_9ACTN</name>
<keyword evidence="1" id="KW-0812">Transmembrane</keyword>
<gene>
    <name evidence="2" type="ORF">Prum_042660</name>
</gene>
<dbReference type="Proteomes" id="UP000482960">
    <property type="component" value="Unassembled WGS sequence"/>
</dbReference>
<dbReference type="EMBL" id="BLPG01000001">
    <property type="protein sequence ID" value="GFJ90624.1"/>
    <property type="molecule type" value="Genomic_DNA"/>
</dbReference>
<evidence type="ECO:0000313" key="2">
    <source>
        <dbReference type="EMBL" id="GFJ90624.1"/>
    </source>
</evidence>
<reference evidence="2 3" key="2">
    <citation type="submission" date="2020-03" db="EMBL/GenBank/DDBJ databases">
        <authorList>
            <person name="Ichikawa N."/>
            <person name="Kimura A."/>
            <person name="Kitahashi Y."/>
            <person name="Uohara A."/>
        </authorList>
    </citation>
    <scope>NUCLEOTIDE SEQUENCE [LARGE SCALE GENOMIC DNA]</scope>
    <source>
        <strain evidence="2 3">NBRC 108638</strain>
    </source>
</reference>
<dbReference type="AlphaFoldDB" id="A0A6V8L391"/>
<sequence length="62" mass="6305">MIKLITSTKNRIKALAARPDRGATAAEYALIILLVTGAIVAGVTALGVNIAAAFNNIAGQIV</sequence>
<protein>
    <recommendedName>
        <fullName evidence="4">Flp family type IVb pilin</fullName>
    </recommendedName>
</protein>
<comment type="caution">
    <text evidence="2">The sequence shown here is derived from an EMBL/GenBank/DDBJ whole genome shotgun (WGS) entry which is preliminary data.</text>
</comment>
<organism evidence="2 3">
    <name type="scientific">Phytohabitans rumicis</name>
    <dbReference type="NCBI Taxonomy" id="1076125"/>
    <lineage>
        <taxon>Bacteria</taxon>
        <taxon>Bacillati</taxon>
        <taxon>Actinomycetota</taxon>
        <taxon>Actinomycetes</taxon>
        <taxon>Micromonosporales</taxon>
        <taxon>Micromonosporaceae</taxon>
    </lineage>
</organism>
<evidence type="ECO:0000313" key="3">
    <source>
        <dbReference type="Proteomes" id="UP000482960"/>
    </source>
</evidence>
<feature type="transmembrane region" description="Helical" evidence="1">
    <location>
        <begin position="28"/>
        <end position="54"/>
    </location>
</feature>
<accession>A0A6V8L391</accession>
<keyword evidence="1" id="KW-1133">Transmembrane helix</keyword>
<reference evidence="2 3" key="1">
    <citation type="submission" date="2020-03" db="EMBL/GenBank/DDBJ databases">
        <title>Whole genome shotgun sequence of Phytohabitans rumicis NBRC 108638.</title>
        <authorList>
            <person name="Komaki H."/>
            <person name="Tamura T."/>
        </authorList>
    </citation>
    <scope>NUCLEOTIDE SEQUENCE [LARGE SCALE GENOMIC DNA]</scope>
    <source>
        <strain evidence="2 3">NBRC 108638</strain>
    </source>
</reference>
<keyword evidence="3" id="KW-1185">Reference proteome</keyword>
<dbReference type="RefSeq" id="WP_173077915.1">
    <property type="nucleotide sequence ID" value="NZ_BAABJB010000003.1"/>
</dbReference>
<evidence type="ECO:0008006" key="4">
    <source>
        <dbReference type="Google" id="ProtNLM"/>
    </source>
</evidence>